<dbReference type="Gene3D" id="2.30.29.30">
    <property type="entry name" value="Pleckstrin-homology domain (PH domain)/Phosphotyrosine-binding domain (PTB)"/>
    <property type="match status" value="1"/>
</dbReference>
<dbReference type="GO" id="GO:0016579">
    <property type="term" value="P:protein deubiquitination"/>
    <property type="evidence" value="ECO:0007669"/>
    <property type="project" value="TreeGrafter"/>
</dbReference>
<dbReference type="PROSITE" id="PS50297">
    <property type="entry name" value="ANK_REP_REGION"/>
    <property type="match status" value="2"/>
</dbReference>
<accession>A0A7S3ERC3</accession>
<dbReference type="InterPro" id="IPR008580">
    <property type="entry name" value="PPPDE_dom"/>
</dbReference>
<dbReference type="SUPFAM" id="SSF50729">
    <property type="entry name" value="PH domain-like"/>
    <property type="match status" value="1"/>
</dbReference>
<dbReference type="Pfam" id="PF05903">
    <property type="entry name" value="Peptidase_C97"/>
    <property type="match status" value="1"/>
</dbReference>
<feature type="domain" description="PPPDE" evidence="5">
    <location>
        <begin position="142"/>
        <end position="286"/>
    </location>
</feature>
<reference evidence="6" key="1">
    <citation type="submission" date="2021-01" db="EMBL/GenBank/DDBJ databases">
        <authorList>
            <person name="Corre E."/>
            <person name="Pelletier E."/>
            <person name="Niang G."/>
            <person name="Scheremetjew M."/>
            <person name="Finn R."/>
            <person name="Kale V."/>
            <person name="Holt S."/>
            <person name="Cochrane G."/>
            <person name="Meng A."/>
            <person name="Brown T."/>
            <person name="Cohen L."/>
        </authorList>
    </citation>
    <scope>NUCLEOTIDE SEQUENCE</scope>
    <source>
        <strain evidence="6">CCMP281</strain>
    </source>
</reference>
<keyword evidence="2" id="KW-0645">Protease</keyword>
<evidence type="ECO:0000256" key="3">
    <source>
        <dbReference type="ARBA" id="ARBA00022801"/>
    </source>
</evidence>
<evidence type="ECO:0000313" key="6">
    <source>
        <dbReference type="EMBL" id="CAE0102935.1"/>
    </source>
</evidence>
<dbReference type="PANTHER" id="PTHR12378:SF9">
    <property type="entry name" value="OS06G0107000 PROTEIN"/>
    <property type="match status" value="1"/>
</dbReference>
<dbReference type="SMART" id="SM01179">
    <property type="entry name" value="DUF862"/>
    <property type="match status" value="1"/>
</dbReference>
<dbReference type="GO" id="GO:0101005">
    <property type="term" value="F:deubiquitinase activity"/>
    <property type="evidence" value="ECO:0007669"/>
    <property type="project" value="TreeGrafter"/>
</dbReference>
<name>A0A7S3ERC3_9EUKA</name>
<gene>
    <name evidence="6" type="ORF">HERI1096_LOCUS3593</name>
</gene>
<evidence type="ECO:0000256" key="4">
    <source>
        <dbReference type="PROSITE-ProRule" id="PRU00023"/>
    </source>
</evidence>
<dbReference type="EMBL" id="HBHX01006559">
    <property type="protein sequence ID" value="CAE0102935.1"/>
    <property type="molecule type" value="Transcribed_RNA"/>
</dbReference>
<dbReference type="GO" id="GO:0006508">
    <property type="term" value="P:proteolysis"/>
    <property type="evidence" value="ECO:0007669"/>
    <property type="project" value="UniProtKB-KW"/>
</dbReference>
<dbReference type="PANTHER" id="PTHR12378">
    <property type="entry name" value="DESUMOYLATING ISOPEPTIDASE"/>
    <property type="match status" value="1"/>
</dbReference>
<protein>
    <recommendedName>
        <fullName evidence="5">PPPDE domain-containing protein</fullName>
    </recommendedName>
</protein>
<keyword evidence="4" id="KW-0040">ANK repeat</keyword>
<dbReference type="AlphaFoldDB" id="A0A7S3ERC3"/>
<proteinExistence type="inferred from homology"/>
<sequence length="486" mass="51903">MTSSPDLSGALLEASTRGDTLRVRDLLRRGGSIGLVGATGGTTTALHAAATAGNVGAVTMLLAQGASTNLADAQGQTPLHSAAIAGHVKVVRMLCRAKAVLDVRDNEGRVPWEAAVYSGHTAVVDALMGASKEAGQVAARRGQVLLHIYDLGKEVGVRRLNAVASVLGGGLYHTAVEVEGMTEGLEWSFGYAKDESGVFSWAAKENPAHSFRETVALGATKLSIAELEEILERMREEWDGNSYHLVVHNCQSFCETLCGELGVGPLPDWVRRFAKIGGQFVRLTAQKGPPQCRLDRSQAVQEGIAMLKTGVRALKYSRHGRPRLAMFKLSEDERILSWEGRLLTKSIEIADVLELLVGQTSAVFRRNAAEEACRSSAQEHLSLTLVLMASLPTPPSEAHDEHGRRLAVEMEPSGSGERQSLDIVCSEEEEFGLWVAALRALLDELQAAAVSTVAATAALSPSHPTLRLNQFARSDAQSCLGATSDA</sequence>
<dbReference type="PROSITE" id="PS51858">
    <property type="entry name" value="PPPDE"/>
    <property type="match status" value="1"/>
</dbReference>
<evidence type="ECO:0000256" key="1">
    <source>
        <dbReference type="ARBA" id="ARBA00008140"/>
    </source>
</evidence>
<dbReference type="InterPro" id="IPR042266">
    <property type="entry name" value="PPPDE_sf"/>
</dbReference>
<dbReference type="InterPro" id="IPR002110">
    <property type="entry name" value="Ankyrin_rpt"/>
</dbReference>
<dbReference type="Gene3D" id="1.25.40.20">
    <property type="entry name" value="Ankyrin repeat-containing domain"/>
    <property type="match status" value="2"/>
</dbReference>
<dbReference type="PROSITE" id="PS50088">
    <property type="entry name" value="ANK_REPEAT"/>
    <property type="match status" value="2"/>
</dbReference>
<dbReference type="Gene3D" id="3.90.1720.30">
    <property type="entry name" value="PPPDE domains"/>
    <property type="match status" value="1"/>
</dbReference>
<dbReference type="InterPro" id="IPR036770">
    <property type="entry name" value="Ankyrin_rpt-contain_sf"/>
</dbReference>
<evidence type="ECO:0000259" key="5">
    <source>
        <dbReference type="PROSITE" id="PS51858"/>
    </source>
</evidence>
<dbReference type="InterPro" id="IPR011993">
    <property type="entry name" value="PH-like_dom_sf"/>
</dbReference>
<comment type="similarity">
    <text evidence="1">Belongs to the DeSI family.</text>
</comment>
<organism evidence="6">
    <name type="scientific">Haptolina ericina</name>
    <dbReference type="NCBI Taxonomy" id="156174"/>
    <lineage>
        <taxon>Eukaryota</taxon>
        <taxon>Haptista</taxon>
        <taxon>Haptophyta</taxon>
        <taxon>Prymnesiophyceae</taxon>
        <taxon>Prymnesiales</taxon>
        <taxon>Prymnesiaceae</taxon>
        <taxon>Haptolina</taxon>
    </lineage>
</organism>
<keyword evidence="3" id="KW-0378">Hydrolase</keyword>
<dbReference type="Pfam" id="PF12796">
    <property type="entry name" value="Ank_2"/>
    <property type="match status" value="1"/>
</dbReference>
<dbReference type="SUPFAM" id="SSF48403">
    <property type="entry name" value="Ankyrin repeat"/>
    <property type="match status" value="1"/>
</dbReference>
<evidence type="ECO:0000256" key="2">
    <source>
        <dbReference type="ARBA" id="ARBA00022670"/>
    </source>
</evidence>
<dbReference type="SMART" id="SM00248">
    <property type="entry name" value="ANK"/>
    <property type="match status" value="3"/>
</dbReference>
<feature type="repeat" description="ANK" evidence="4">
    <location>
        <begin position="74"/>
        <end position="106"/>
    </location>
</feature>
<feature type="repeat" description="ANK" evidence="4">
    <location>
        <begin position="41"/>
        <end position="73"/>
    </location>
</feature>